<keyword evidence="5" id="KW-0808">Transferase</keyword>
<dbReference type="InterPro" id="IPR000653">
    <property type="entry name" value="DegT/StrS_aminotransferase"/>
</dbReference>
<evidence type="ECO:0000256" key="1">
    <source>
        <dbReference type="ARBA" id="ARBA00037999"/>
    </source>
</evidence>
<dbReference type="PANTHER" id="PTHR30244">
    <property type="entry name" value="TRANSAMINASE"/>
    <property type="match status" value="1"/>
</dbReference>
<evidence type="ECO:0000256" key="3">
    <source>
        <dbReference type="PIRSR" id="PIRSR000390-2"/>
    </source>
</evidence>
<comment type="similarity">
    <text evidence="1 4">Belongs to the DegT/DnrJ/EryC1 family.</text>
</comment>
<dbReference type="Gene3D" id="3.90.1150.10">
    <property type="entry name" value="Aspartate Aminotransferase, domain 1"/>
    <property type="match status" value="1"/>
</dbReference>
<dbReference type="GO" id="GO:0000271">
    <property type="term" value="P:polysaccharide biosynthetic process"/>
    <property type="evidence" value="ECO:0007669"/>
    <property type="project" value="TreeGrafter"/>
</dbReference>
<proteinExistence type="inferred from homology"/>
<evidence type="ECO:0000256" key="2">
    <source>
        <dbReference type="PIRSR" id="PIRSR000390-1"/>
    </source>
</evidence>
<name>A0A4U8YKM2_9BACT</name>
<dbReference type="AlphaFoldDB" id="A0A4U8YKM2"/>
<dbReference type="EMBL" id="CAADHO010000003">
    <property type="protein sequence ID" value="VFQ44435.1"/>
    <property type="molecule type" value="Genomic_DNA"/>
</dbReference>
<feature type="active site" description="Proton acceptor" evidence="2">
    <location>
        <position position="186"/>
    </location>
</feature>
<evidence type="ECO:0000313" key="6">
    <source>
        <dbReference type="Proteomes" id="UP000507962"/>
    </source>
</evidence>
<dbReference type="InterPro" id="IPR015424">
    <property type="entry name" value="PyrdxlP-dep_Trfase"/>
</dbReference>
<dbReference type="InterPro" id="IPR015422">
    <property type="entry name" value="PyrdxlP-dep_Trfase_small"/>
</dbReference>
<dbReference type="GO" id="GO:0008483">
    <property type="term" value="F:transaminase activity"/>
    <property type="evidence" value="ECO:0007669"/>
    <property type="project" value="TreeGrafter"/>
</dbReference>
<dbReference type="Pfam" id="PF01041">
    <property type="entry name" value="DegT_DnrJ_EryC1"/>
    <property type="match status" value="2"/>
</dbReference>
<accession>A0A4U8YKM2</accession>
<dbReference type="RefSeq" id="WP_180139917.1">
    <property type="nucleotide sequence ID" value="NZ_CAADHO010000003.1"/>
</dbReference>
<dbReference type="GO" id="GO:0030170">
    <property type="term" value="F:pyridoxal phosphate binding"/>
    <property type="evidence" value="ECO:0007669"/>
    <property type="project" value="TreeGrafter"/>
</dbReference>
<dbReference type="SUPFAM" id="SSF53383">
    <property type="entry name" value="PLP-dependent transferases"/>
    <property type="match status" value="1"/>
</dbReference>
<dbReference type="Gene3D" id="3.40.640.10">
    <property type="entry name" value="Type I PLP-dependent aspartate aminotransferase-like (Major domain)"/>
    <property type="match status" value="1"/>
</dbReference>
<gene>
    <name evidence="5" type="ORF">MSL71_20840</name>
</gene>
<evidence type="ECO:0000313" key="5">
    <source>
        <dbReference type="EMBL" id="VFQ44435.1"/>
    </source>
</evidence>
<dbReference type="PIRSF" id="PIRSF000390">
    <property type="entry name" value="PLP_StrS"/>
    <property type="match status" value="1"/>
</dbReference>
<protein>
    <submittedName>
        <fullName evidence="5">Pyridoxal phosphate-dependent transferase</fullName>
    </submittedName>
</protein>
<dbReference type="Proteomes" id="UP000507962">
    <property type="component" value="Unassembled WGS sequence"/>
</dbReference>
<organism evidence="5 6">
    <name type="scientific">Desulfoluna butyratoxydans</name>
    <dbReference type="NCBI Taxonomy" id="231438"/>
    <lineage>
        <taxon>Bacteria</taxon>
        <taxon>Pseudomonadati</taxon>
        <taxon>Thermodesulfobacteriota</taxon>
        <taxon>Desulfobacteria</taxon>
        <taxon>Desulfobacterales</taxon>
        <taxon>Desulfolunaceae</taxon>
        <taxon>Desulfoluna</taxon>
    </lineage>
</organism>
<keyword evidence="3 4" id="KW-0663">Pyridoxal phosphate</keyword>
<dbReference type="PANTHER" id="PTHR30244:SF34">
    <property type="entry name" value="DTDP-4-AMINO-4,6-DIDEOXYGALACTOSE TRANSAMINASE"/>
    <property type="match status" value="1"/>
</dbReference>
<reference evidence="5 6" key="1">
    <citation type="submission" date="2019-03" db="EMBL/GenBank/DDBJ databases">
        <authorList>
            <person name="Nijsse B."/>
        </authorList>
    </citation>
    <scope>NUCLEOTIDE SEQUENCE [LARGE SCALE GENOMIC DNA]</scope>
    <source>
        <strain evidence="5">Desulfoluna butyratoxydans MSL71</strain>
    </source>
</reference>
<feature type="modified residue" description="N6-(pyridoxal phosphate)lysine" evidence="3">
    <location>
        <position position="186"/>
    </location>
</feature>
<evidence type="ECO:0000256" key="4">
    <source>
        <dbReference type="RuleBase" id="RU004508"/>
    </source>
</evidence>
<keyword evidence="6" id="KW-1185">Reference proteome</keyword>
<sequence length="407" mass="43708">MRLGRTLPPAAAPVPLKSVLSGLKGVMRGKNELRRFEEELKTYHGSAHVFLVSSGKACLYLILKALQRLNPSRREVVIPAYTCYSVPSAVKRAGLTVCLCDIDPVTLDFDYSRLSRLLAERGDEILAVVPTHLFGVASDVPKVRKLTAGTPVTVIEDAAQALGGRLRGKPLGTLGDVGFFSLGRGKALSTVEGGVVLTDNGDLAKALFDELAFFGGYSALDLVNLAVQAAALALLMDPRLFWLPKALPFLKLGETHFDTDFALKRMSGFQAGLARGWQQRLEEASSARRRHTDAWAEALQGDGGAGLTSPAEGLLRYPLLVSEPTQRQTLLSASERLGLGVMAAYPRSLDRLSAMGAHCGDTHCPGAREVASRLVTLPVHPYVTDGDRRRIRKALPFTATSGGEAVP</sequence>
<dbReference type="InterPro" id="IPR015421">
    <property type="entry name" value="PyrdxlP-dep_Trfase_major"/>
</dbReference>